<feature type="chain" id="PRO_5046747497" description="SH3 domain-containing protein" evidence="2">
    <location>
        <begin position="25"/>
        <end position="121"/>
    </location>
</feature>
<name>A0ABU5RLK7_9PSEU</name>
<evidence type="ECO:0000313" key="3">
    <source>
        <dbReference type="EMBL" id="MEA5367172.1"/>
    </source>
</evidence>
<keyword evidence="4" id="KW-1185">Reference proteome</keyword>
<dbReference type="Proteomes" id="UP001304298">
    <property type="component" value="Unassembled WGS sequence"/>
</dbReference>
<feature type="signal peptide" evidence="2">
    <location>
        <begin position="1"/>
        <end position="24"/>
    </location>
</feature>
<reference evidence="3 4" key="1">
    <citation type="submission" date="2023-12" db="EMBL/GenBank/DDBJ databases">
        <title>Amycolatopsis sp. V23-08.</title>
        <authorList>
            <person name="Somphong A."/>
        </authorList>
    </citation>
    <scope>NUCLEOTIDE SEQUENCE [LARGE SCALE GENOMIC DNA]</scope>
    <source>
        <strain evidence="3 4">V23-08</strain>
    </source>
</reference>
<evidence type="ECO:0000313" key="4">
    <source>
        <dbReference type="Proteomes" id="UP001304298"/>
    </source>
</evidence>
<evidence type="ECO:0008006" key="5">
    <source>
        <dbReference type="Google" id="ProtNLM"/>
    </source>
</evidence>
<protein>
    <recommendedName>
        <fullName evidence="5">SH3 domain-containing protein</fullName>
    </recommendedName>
</protein>
<proteinExistence type="predicted"/>
<accession>A0ABU5RLK7</accession>
<organism evidence="3 4">
    <name type="scientific">Amycolatopsis heterodermiae</name>
    <dbReference type="NCBI Taxonomy" id="3110235"/>
    <lineage>
        <taxon>Bacteria</taxon>
        <taxon>Bacillati</taxon>
        <taxon>Actinomycetota</taxon>
        <taxon>Actinomycetes</taxon>
        <taxon>Pseudonocardiales</taxon>
        <taxon>Pseudonocardiaceae</taxon>
        <taxon>Amycolatopsis</taxon>
    </lineage>
</organism>
<sequence length="121" mass="12815">MPKIAAVAGALTAALAFFTPTAQAGEPGTDHYSCGQPRPPQRDGSRPVQANNTTGVYRGSSFGCGANGTMVPGDWLDYYCTTIGNDGRGWTYVSVYERGFAGWAFEDYLPYGGSSVPCPIF</sequence>
<gene>
    <name evidence="3" type="ORF">VA596_47130</name>
</gene>
<keyword evidence="2" id="KW-0732">Signal</keyword>
<dbReference type="EMBL" id="JAYFSI010000020">
    <property type="protein sequence ID" value="MEA5367172.1"/>
    <property type="molecule type" value="Genomic_DNA"/>
</dbReference>
<feature type="region of interest" description="Disordered" evidence="1">
    <location>
        <begin position="25"/>
        <end position="54"/>
    </location>
</feature>
<dbReference type="RefSeq" id="WP_323336955.1">
    <property type="nucleotide sequence ID" value="NZ_JAYFSI010000020.1"/>
</dbReference>
<evidence type="ECO:0000256" key="2">
    <source>
        <dbReference type="SAM" id="SignalP"/>
    </source>
</evidence>
<evidence type="ECO:0000256" key="1">
    <source>
        <dbReference type="SAM" id="MobiDB-lite"/>
    </source>
</evidence>
<comment type="caution">
    <text evidence="3">The sequence shown here is derived from an EMBL/GenBank/DDBJ whole genome shotgun (WGS) entry which is preliminary data.</text>
</comment>